<name>A0AAD7C393_MYCRO</name>
<reference evidence="1" key="1">
    <citation type="submission" date="2023-03" db="EMBL/GenBank/DDBJ databases">
        <title>Massive genome expansion in bonnet fungi (Mycena s.s.) driven by repeated elements and novel gene families across ecological guilds.</title>
        <authorList>
            <consortium name="Lawrence Berkeley National Laboratory"/>
            <person name="Harder C.B."/>
            <person name="Miyauchi S."/>
            <person name="Viragh M."/>
            <person name="Kuo A."/>
            <person name="Thoen E."/>
            <person name="Andreopoulos B."/>
            <person name="Lu D."/>
            <person name="Skrede I."/>
            <person name="Drula E."/>
            <person name="Henrissat B."/>
            <person name="Morin E."/>
            <person name="Kohler A."/>
            <person name="Barry K."/>
            <person name="LaButti K."/>
            <person name="Morin E."/>
            <person name="Salamov A."/>
            <person name="Lipzen A."/>
            <person name="Mereny Z."/>
            <person name="Hegedus B."/>
            <person name="Baldrian P."/>
            <person name="Stursova M."/>
            <person name="Weitz H."/>
            <person name="Taylor A."/>
            <person name="Grigoriev I.V."/>
            <person name="Nagy L.G."/>
            <person name="Martin F."/>
            <person name="Kauserud H."/>
        </authorList>
    </citation>
    <scope>NUCLEOTIDE SEQUENCE</scope>
    <source>
        <strain evidence="1">CBHHK067</strain>
    </source>
</reference>
<dbReference type="AlphaFoldDB" id="A0AAD7C393"/>
<keyword evidence="2" id="KW-1185">Reference proteome</keyword>
<protein>
    <submittedName>
        <fullName evidence="1">Uncharacterized protein</fullName>
    </submittedName>
</protein>
<comment type="caution">
    <text evidence="1">The sequence shown here is derived from an EMBL/GenBank/DDBJ whole genome shotgun (WGS) entry which is preliminary data.</text>
</comment>
<evidence type="ECO:0000313" key="1">
    <source>
        <dbReference type="EMBL" id="KAJ7638074.1"/>
    </source>
</evidence>
<organism evidence="1 2">
    <name type="scientific">Mycena rosella</name>
    <name type="common">Pink bonnet</name>
    <name type="synonym">Agaricus rosellus</name>
    <dbReference type="NCBI Taxonomy" id="1033263"/>
    <lineage>
        <taxon>Eukaryota</taxon>
        <taxon>Fungi</taxon>
        <taxon>Dikarya</taxon>
        <taxon>Basidiomycota</taxon>
        <taxon>Agaricomycotina</taxon>
        <taxon>Agaricomycetes</taxon>
        <taxon>Agaricomycetidae</taxon>
        <taxon>Agaricales</taxon>
        <taxon>Marasmiineae</taxon>
        <taxon>Mycenaceae</taxon>
        <taxon>Mycena</taxon>
    </lineage>
</organism>
<dbReference type="EMBL" id="JARKIE010000445">
    <property type="protein sequence ID" value="KAJ7638074.1"/>
    <property type="molecule type" value="Genomic_DNA"/>
</dbReference>
<sequence length="221" mass="24326">MSEFPPPPLKYEHDPSEVTNQYLLAQFPDATVVMSHDDDWHDILRVCSDPQHNEPSTVQSTVDLLQQICDRFMVIEEDGKLDLSNLTGAKISDTRNILGNIDTEAVPNITITDLCNQSADSNDVLAYLQEQGFETARGLFMTSEVELSGAGLRMGQVAELKRALRELIYSSSPELSLQSAGALLTSDSPPDEWVAKYDPTVKFRLPQSGKASNLHALGFTG</sequence>
<accession>A0AAD7C393</accession>
<proteinExistence type="predicted"/>
<evidence type="ECO:0000313" key="2">
    <source>
        <dbReference type="Proteomes" id="UP001221757"/>
    </source>
</evidence>
<dbReference type="Proteomes" id="UP001221757">
    <property type="component" value="Unassembled WGS sequence"/>
</dbReference>
<gene>
    <name evidence="1" type="ORF">B0H17DRAFT_1149280</name>
</gene>